<evidence type="ECO:0000256" key="1">
    <source>
        <dbReference type="SAM" id="MobiDB-lite"/>
    </source>
</evidence>
<dbReference type="AlphaFoldDB" id="A0A2J6QQ99"/>
<accession>A0A2J6QQ99</accession>
<name>A0A2J6QQ99_9HELO</name>
<feature type="region of interest" description="Disordered" evidence="1">
    <location>
        <begin position="66"/>
        <end position="102"/>
    </location>
</feature>
<feature type="region of interest" description="Disordered" evidence="1">
    <location>
        <begin position="24"/>
        <end position="52"/>
    </location>
</feature>
<organism evidence="2 3">
    <name type="scientific">Hyaloscypha hepaticicola</name>
    <dbReference type="NCBI Taxonomy" id="2082293"/>
    <lineage>
        <taxon>Eukaryota</taxon>
        <taxon>Fungi</taxon>
        <taxon>Dikarya</taxon>
        <taxon>Ascomycota</taxon>
        <taxon>Pezizomycotina</taxon>
        <taxon>Leotiomycetes</taxon>
        <taxon>Helotiales</taxon>
        <taxon>Hyaloscyphaceae</taxon>
        <taxon>Hyaloscypha</taxon>
    </lineage>
</organism>
<evidence type="ECO:0000313" key="2">
    <source>
        <dbReference type="EMBL" id="PMD28437.1"/>
    </source>
</evidence>
<proteinExistence type="predicted"/>
<dbReference type="EMBL" id="KZ613464">
    <property type="protein sequence ID" value="PMD28437.1"/>
    <property type="molecule type" value="Genomic_DNA"/>
</dbReference>
<protein>
    <submittedName>
        <fullName evidence="2">Uncharacterized protein</fullName>
    </submittedName>
</protein>
<evidence type="ECO:0000313" key="3">
    <source>
        <dbReference type="Proteomes" id="UP000235672"/>
    </source>
</evidence>
<reference evidence="2 3" key="1">
    <citation type="submission" date="2016-05" db="EMBL/GenBank/DDBJ databases">
        <title>A degradative enzymes factory behind the ericoid mycorrhizal symbiosis.</title>
        <authorList>
            <consortium name="DOE Joint Genome Institute"/>
            <person name="Martino E."/>
            <person name="Morin E."/>
            <person name="Grelet G."/>
            <person name="Kuo A."/>
            <person name="Kohler A."/>
            <person name="Daghino S."/>
            <person name="Barry K."/>
            <person name="Choi C."/>
            <person name="Cichocki N."/>
            <person name="Clum A."/>
            <person name="Copeland A."/>
            <person name="Hainaut M."/>
            <person name="Haridas S."/>
            <person name="Labutti K."/>
            <person name="Lindquist E."/>
            <person name="Lipzen A."/>
            <person name="Khouja H.-R."/>
            <person name="Murat C."/>
            <person name="Ohm R."/>
            <person name="Olson A."/>
            <person name="Spatafora J."/>
            <person name="Veneault-Fourrey C."/>
            <person name="Henrissat B."/>
            <person name="Grigoriev I."/>
            <person name="Martin F."/>
            <person name="Perotto S."/>
        </authorList>
    </citation>
    <scope>NUCLEOTIDE SEQUENCE [LARGE SCALE GENOMIC DNA]</scope>
    <source>
        <strain evidence="2 3">UAMH 7357</strain>
    </source>
</reference>
<gene>
    <name evidence="2" type="ORF">NA56DRAFT_653148</name>
</gene>
<feature type="compositionally biased region" description="Basic and acidic residues" evidence="1">
    <location>
        <begin position="67"/>
        <end position="102"/>
    </location>
</feature>
<dbReference type="Proteomes" id="UP000235672">
    <property type="component" value="Unassembled WGS sequence"/>
</dbReference>
<sequence>MGSCKLMGSGQWAVEQWALLACGRAQKARQGDHERGKDPPGGVQAQTGVRQKRTLEYAVPGLSLWQRQREQSRAEQSRAEQSRAEQSRAEQSRRSGRESRVE</sequence>
<feature type="compositionally biased region" description="Basic and acidic residues" evidence="1">
    <location>
        <begin position="29"/>
        <end position="38"/>
    </location>
</feature>
<keyword evidence="3" id="KW-1185">Reference proteome</keyword>